<evidence type="ECO:0000313" key="2">
    <source>
        <dbReference type="Proteomes" id="UP001207468"/>
    </source>
</evidence>
<keyword evidence="2" id="KW-1185">Reference proteome</keyword>
<organism evidence="1 2">
    <name type="scientific">Russula earlei</name>
    <dbReference type="NCBI Taxonomy" id="71964"/>
    <lineage>
        <taxon>Eukaryota</taxon>
        <taxon>Fungi</taxon>
        <taxon>Dikarya</taxon>
        <taxon>Basidiomycota</taxon>
        <taxon>Agaricomycotina</taxon>
        <taxon>Agaricomycetes</taxon>
        <taxon>Russulales</taxon>
        <taxon>Russulaceae</taxon>
        <taxon>Russula</taxon>
    </lineage>
</organism>
<name>A0ACC0U0P6_9AGAM</name>
<evidence type="ECO:0000313" key="1">
    <source>
        <dbReference type="EMBL" id="KAI9456579.1"/>
    </source>
</evidence>
<dbReference type="Proteomes" id="UP001207468">
    <property type="component" value="Unassembled WGS sequence"/>
</dbReference>
<sequence length="226" mass="24979">SPNITFNDANLDQAVNWPAHGIFWNHGQACCDGSRIFVQAGIYDEFLKRFTAKARSIKLGDPFGKGIDQAPTFSTYQRIMSYTDYGKEGVTVHLAGERFGNEGYFINPTIFTDTKPDMKIVREEIFGPVGVVIKFEDEADVIRQPNDTVYGLVAGSFSQDINRALETAHKLQAGTAWMNGVNQLHANVPFGGYTQSGIGRELGEDVCDNLSYAHTKAVHINLGHKM</sequence>
<protein>
    <submittedName>
        <fullName evidence="1">Aldehyde dehydrogenase domain-containing protein</fullName>
    </submittedName>
</protein>
<accession>A0ACC0U0P6</accession>
<comment type="caution">
    <text evidence="1">The sequence shown here is derived from an EMBL/GenBank/DDBJ whole genome shotgun (WGS) entry which is preliminary data.</text>
</comment>
<proteinExistence type="predicted"/>
<gene>
    <name evidence="1" type="ORF">F5148DRAFT_984409</name>
</gene>
<dbReference type="EMBL" id="JAGFNK010000234">
    <property type="protein sequence ID" value="KAI9456579.1"/>
    <property type="molecule type" value="Genomic_DNA"/>
</dbReference>
<feature type="non-terminal residue" evidence="1">
    <location>
        <position position="1"/>
    </location>
</feature>
<reference evidence="1" key="1">
    <citation type="submission" date="2021-03" db="EMBL/GenBank/DDBJ databases">
        <title>Evolutionary priming and transition to the ectomycorrhizal habit in an iconic lineage of mushroom-forming fungi: is preadaptation a requirement?</title>
        <authorList>
            <consortium name="DOE Joint Genome Institute"/>
            <person name="Looney B.P."/>
            <person name="Miyauchi S."/>
            <person name="Morin E."/>
            <person name="Drula E."/>
            <person name="Courty P.E."/>
            <person name="Chicoki N."/>
            <person name="Fauchery L."/>
            <person name="Kohler A."/>
            <person name="Kuo A."/>
            <person name="LaButti K."/>
            <person name="Pangilinan J."/>
            <person name="Lipzen A."/>
            <person name="Riley R."/>
            <person name="Andreopoulos W."/>
            <person name="He G."/>
            <person name="Johnson J."/>
            <person name="Barry K.W."/>
            <person name="Grigoriev I.V."/>
            <person name="Nagy L."/>
            <person name="Hibbett D."/>
            <person name="Henrissat B."/>
            <person name="Matheny P.B."/>
            <person name="Labbe J."/>
            <person name="Martin A.F."/>
        </authorList>
    </citation>
    <scope>NUCLEOTIDE SEQUENCE</scope>
    <source>
        <strain evidence="1">BPL698</strain>
    </source>
</reference>